<evidence type="ECO:0000256" key="1">
    <source>
        <dbReference type="ARBA" id="ARBA00023015"/>
    </source>
</evidence>
<dbReference type="Proteomes" id="UP000331127">
    <property type="component" value="Unassembled WGS sequence"/>
</dbReference>
<keyword evidence="7" id="KW-1185">Reference proteome</keyword>
<dbReference type="PRINTS" id="PR00455">
    <property type="entry name" value="HTHTETR"/>
</dbReference>
<dbReference type="Gene3D" id="1.10.357.10">
    <property type="entry name" value="Tetracycline Repressor, domain 2"/>
    <property type="match status" value="1"/>
</dbReference>
<dbReference type="InterPro" id="IPR050109">
    <property type="entry name" value="HTH-type_TetR-like_transc_reg"/>
</dbReference>
<feature type="DNA-binding region" description="H-T-H motif" evidence="4">
    <location>
        <begin position="32"/>
        <end position="51"/>
    </location>
</feature>
<dbReference type="InterPro" id="IPR001647">
    <property type="entry name" value="HTH_TetR"/>
</dbReference>
<dbReference type="RefSeq" id="WP_155361383.1">
    <property type="nucleotide sequence ID" value="NZ_BLAE01000098.1"/>
</dbReference>
<dbReference type="EMBL" id="BLAE01000098">
    <property type="protein sequence ID" value="GES16351.1"/>
    <property type="molecule type" value="Genomic_DNA"/>
</dbReference>
<keyword evidence="1" id="KW-0805">Transcription regulation</keyword>
<dbReference type="GO" id="GO:0045892">
    <property type="term" value="P:negative regulation of DNA-templated transcription"/>
    <property type="evidence" value="ECO:0007669"/>
    <property type="project" value="UniProtKB-ARBA"/>
</dbReference>
<dbReference type="PANTHER" id="PTHR30055">
    <property type="entry name" value="HTH-TYPE TRANSCRIPTIONAL REGULATOR RUTR"/>
    <property type="match status" value="1"/>
</dbReference>
<dbReference type="Pfam" id="PF00440">
    <property type="entry name" value="TetR_N"/>
    <property type="match status" value="1"/>
</dbReference>
<dbReference type="SUPFAM" id="SSF46689">
    <property type="entry name" value="Homeodomain-like"/>
    <property type="match status" value="1"/>
</dbReference>
<evidence type="ECO:0000313" key="6">
    <source>
        <dbReference type="EMBL" id="GES16351.1"/>
    </source>
</evidence>
<evidence type="ECO:0000256" key="4">
    <source>
        <dbReference type="PROSITE-ProRule" id="PRU00335"/>
    </source>
</evidence>
<protein>
    <submittedName>
        <fullName evidence="6">TetR family transcriptional regulator</fullName>
    </submittedName>
</protein>
<evidence type="ECO:0000259" key="5">
    <source>
        <dbReference type="PROSITE" id="PS50977"/>
    </source>
</evidence>
<accession>A0A5M3XA23</accession>
<gene>
    <name evidence="6" type="ORF">Amac_099490</name>
</gene>
<dbReference type="GO" id="GO:0003700">
    <property type="term" value="F:DNA-binding transcription factor activity"/>
    <property type="evidence" value="ECO:0007669"/>
    <property type="project" value="TreeGrafter"/>
</dbReference>
<sequence length="211" mass="23393">MGLREQKKLQTRHAIHEAALALFLERGFDAVSVAEVAAAAQVSKMTVFNYFPTKEDLVLAPMEEQMNADAAEILGERRPGESIVAASRRAFLERLERRSPDTGLDDGQMLQDLLYLVRNTPSLMSRLYMIQVFAEERLAQLLEAEAPGDPRAPIVASQLTALWRRLQVMNTRRLVAGEAADDVYPDAVATANVGFDLLETGFGTYLTRADP</sequence>
<dbReference type="PANTHER" id="PTHR30055:SF234">
    <property type="entry name" value="HTH-TYPE TRANSCRIPTIONAL REGULATOR BETI"/>
    <property type="match status" value="1"/>
</dbReference>
<organism evidence="6 7">
    <name type="scientific">Acrocarpospora macrocephala</name>
    <dbReference type="NCBI Taxonomy" id="150177"/>
    <lineage>
        <taxon>Bacteria</taxon>
        <taxon>Bacillati</taxon>
        <taxon>Actinomycetota</taxon>
        <taxon>Actinomycetes</taxon>
        <taxon>Streptosporangiales</taxon>
        <taxon>Streptosporangiaceae</taxon>
        <taxon>Acrocarpospora</taxon>
    </lineage>
</organism>
<dbReference type="OrthoDB" id="155497at2"/>
<proteinExistence type="predicted"/>
<evidence type="ECO:0000313" key="7">
    <source>
        <dbReference type="Proteomes" id="UP000331127"/>
    </source>
</evidence>
<name>A0A5M3XA23_9ACTN</name>
<feature type="domain" description="HTH tetR-type" evidence="5">
    <location>
        <begin position="9"/>
        <end position="69"/>
    </location>
</feature>
<dbReference type="PROSITE" id="PS50977">
    <property type="entry name" value="HTH_TETR_2"/>
    <property type="match status" value="1"/>
</dbReference>
<dbReference type="GO" id="GO:0000976">
    <property type="term" value="F:transcription cis-regulatory region binding"/>
    <property type="evidence" value="ECO:0007669"/>
    <property type="project" value="TreeGrafter"/>
</dbReference>
<dbReference type="AlphaFoldDB" id="A0A5M3XA23"/>
<keyword evidence="2 4" id="KW-0238">DNA-binding</keyword>
<keyword evidence="3" id="KW-0804">Transcription</keyword>
<dbReference type="Gene3D" id="1.10.10.60">
    <property type="entry name" value="Homeodomain-like"/>
    <property type="match status" value="1"/>
</dbReference>
<comment type="caution">
    <text evidence="6">The sequence shown here is derived from an EMBL/GenBank/DDBJ whole genome shotgun (WGS) entry which is preliminary data.</text>
</comment>
<dbReference type="InterPro" id="IPR009057">
    <property type="entry name" value="Homeodomain-like_sf"/>
</dbReference>
<dbReference type="FunFam" id="1.10.10.60:FF:000141">
    <property type="entry name" value="TetR family transcriptional regulator"/>
    <property type="match status" value="1"/>
</dbReference>
<reference evidence="6 7" key="1">
    <citation type="submission" date="2019-10" db="EMBL/GenBank/DDBJ databases">
        <title>Whole genome shotgun sequence of Acrocarpospora macrocephala NBRC 16266.</title>
        <authorList>
            <person name="Ichikawa N."/>
            <person name="Kimura A."/>
            <person name="Kitahashi Y."/>
            <person name="Komaki H."/>
            <person name="Oguchi A."/>
        </authorList>
    </citation>
    <scope>NUCLEOTIDE SEQUENCE [LARGE SCALE GENOMIC DNA]</scope>
    <source>
        <strain evidence="6 7">NBRC 16266</strain>
    </source>
</reference>
<evidence type="ECO:0000256" key="3">
    <source>
        <dbReference type="ARBA" id="ARBA00023163"/>
    </source>
</evidence>
<evidence type="ECO:0000256" key="2">
    <source>
        <dbReference type="ARBA" id="ARBA00023125"/>
    </source>
</evidence>